<comment type="caution">
    <text evidence="2">The sequence shown here is derived from an EMBL/GenBank/DDBJ whole genome shotgun (WGS) entry which is preliminary data.</text>
</comment>
<accession>A0A5E4D8Q8</accession>
<protein>
    <submittedName>
        <fullName evidence="2">Uncharacterized protein</fullName>
    </submittedName>
</protein>
<dbReference type="Proteomes" id="UP000335636">
    <property type="component" value="Unassembled WGS sequence"/>
</dbReference>
<organism evidence="2 3">
    <name type="scientific">Marmota monax</name>
    <name type="common">Woodchuck</name>
    <dbReference type="NCBI Taxonomy" id="9995"/>
    <lineage>
        <taxon>Eukaryota</taxon>
        <taxon>Metazoa</taxon>
        <taxon>Chordata</taxon>
        <taxon>Craniata</taxon>
        <taxon>Vertebrata</taxon>
        <taxon>Euteleostomi</taxon>
        <taxon>Mammalia</taxon>
        <taxon>Eutheria</taxon>
        <taxon>Euarchontoglires</taxon>
        <taxon>Glires</taxon>
        <taxon>Rodentia</taxon>
        <taxon>Sciuromorpha</taxon>
        <taxon>Sciuridae</taxon>
        <taxon>Xerinae</taxon>
        <taxon>Marmotini</taxon>
        <taxon>Marmota</taxon>
    </lineage>
</organism>
<proteinExistence type="predicted"/>
<feature type="compositionally biased region" description="Basic and acidic residues" evidence="1">
    <location>
        <begin position="40"/>
        <end position="57"/>
    </location>
</feature>
<feature type="non-terminal residue" evidence="2">
    <location>
        <position position="1"/>
    </location>
</feature>
<name>A0A5E4D8Q8_MARMO</name>
<evidence type="ECO:0000313" key="2">
    <source>
        <dbReference type="EMBL" id="VTJ90644.1"/>
    </source>
</evidence>
<dbReference type="AlphaFoldDB" id="A0A5E4D8Q8"/>
<dbReference type="EMBL" id="CABDUW010004819">
    <property type="protein sequence ID" value="VTJ90644.1"/>
    <property type="molecule type" value="Genomic_DNA"/>
</dbReference>
<keyword evidence="3" id="KW-1185">Reference proteome</keyword>
<feature type="non-terminal residue" evidence="2">
    <location>
        <position position="75"/>
    </location>
</feature>
<feature type="region of interest" description="Disordered" evidence="1">
    <location>
        <begin position="28"/>
        <end position="75"/>
    </location>
</feature>
<reference evidence="2" key="1">
    <citation type="submission" date="2019-04" db="EMBL/GenBank/DDBJ databases">
        <authorList>
            <person name="Alioto T."/>
            <person name="Alioto T."/>
        </authorList>
    </citation>
    <scope>NUCLEOTIDE SEQUENCE [LARGE SCALE GENOMIC DNA]</scope>
</reference>
<evidence type="ECO:0000256" key="1">
    <source>
        <dbReference type="SAM" id="MobiDB-lite"/>
    </source>
</evidence>
<sequence length="75" mass="8477">GILSRVTESVKNIVPGWLQRYFNKNEDACSCSTDTSEVPHWPENRDDDHVMYGHEESSNNNDGRITPEPAVSNTE</sequence>
<gene>
    <name evidence="2" type="ORF">MONAX_5E010868</name>
</gene>
<evidence type="ECO:0000313" key="3">
    <source>
        <dbReference type="Proteomes" id="UP000335636"/>
    </source>
</evidence>